<accession>A0ABW0BP55</accession>
<organism evidence="1 2">
    <name type="scientific">Nocardioides taihuensis</name>
    <dbReference type="NCBI Taxonomy" id="1835606"/>
    <lineage>
        <taxon>Bacteria</taxon>
        <taxon>Bacillati</taxon>
        <taxon>Actinomycetota</taxon>
        <taxon>Actinomycetes</taxon>
        <taxon>Propionibacteriales</taxon>
        <taxon>Nocardioidaceae</taxon>
        <taxon>Nocardioides</taxon>
    </lineage>
</organism>
<dbReference type="InterPro" id="IPR046658">
    <property type="entry name" value="DUF6767"/>
</dbReference>
<proteinExistence type="predicted"/>
<gene>
    <name evidence="1" type="ORF">ACFPGP_21035</name>
</gene>
<sequence length="59" mass="6074">MRKGAAAVEATGTAEPCPVRPGDLCTRCVPGVAGPSDCGLVWLMGHSPDLHVESSVDRL</sequence>
<dbReference type="EMBL" id="JBHSKD010000027">
    <property type="protein sequence ID" value="MFC5179180.1"/>
    <property type="molecule type" value="Genomic_DNA"/>
</dbReference>
<dbReference type="RefSeq" id="WP_378593100.1">
    <property type="nucleotide sequence ID" value="NZ_JBHSKD010000027.1"/>
</dbReference>
<evidence type="ECO:0000313" key="1">
    <source>
        <dbReference type="EMBL" id="MFC5179180.1"/>
    </source>
</evidence>
<dbReference type="Pfam" id="PF20555">
    <property type="entry name" value="DUF6767"/>
    <property type="match status" value="1"/>
</dbReference>
<name>A0ABW0BP55_9ACTN</name>
<comment type="caution">
    <text evidence="1">The sequence shown here is derived from an EMBL/GenBank/DDBJ whole genome shotgun (WGS) entry which is preliminary data.</text>
</comment>
<evidence type="ECO:0000313" key="2">
    <source>
        <dbReference type="Proteomes" id="UP001596087"/>
    </source>
</evidence>
<reference evidence="2" key="1">
    <citation type="journal article" date="2019" name="Int. J. Syst. Evol. Microbiol.">
        <title>The Global Catalogue of Microorganisms (GCM) 10K type strain sequencing project: providing services to taxonomists for standard genome sequencing and annotation.</title>
        <authorList>
            <consortium name="The Broad Institute Genomics Platform"/>
            <consortium name="The Broad Institute Genome Sequencing Center for Infectious Disease"/>
            <person name="Wu L."/>
            <person name="Ma J."/>
        </authorList>
    </citation>
    <scope>NUCLEOTIDE SEQUENCE [LARGE SCALE GENOMIC DNA]</scope>
    <source>
        <strain evidence="2">DFY41</strain>
    </source>
</reference>
<keyword evidence="2" id="KW-1185">Reference proteome</keyword>
<protein>
    <submittedName>
        <fullName evidence="1">DUF6767 domain-containing protein</fullName>
    </submittedName>
</protein>
<dbReference type="Proteomes" id="UP001596087">
    <property type="component" value="Unassembled WGS sequence"/>
</dbReference>